<proteinExistence type="predicted"/>
<organism evidence="1">
    <name type="scientific">Cacopsylla melanoneura</name>
    <dbReference type="NCBI Taxonomy" id="428564"/>
    <lineage>
        <taxon>Eukaryota</taxon>
        <taxon>Metazoa</taxon>
        <taxon>Ecdysozoa</taxon>
        <taxon>Arthropoda</taxon>
        <taxon>Hexapoda</taxon>
        <taxon>Insecta</taxon>
        <taxon>Pterygota</taxon>
        <taxon>Neoptera</taxon>
        <taxon>Paraneoptera</taxon>
        <taxon>Hemiptera</taxon>
        <taxon>Sternorrhyncha</taxon>
        <taxon>Psylloidea</taxon>
        <taxon>Psyllidae</taxon>
        <taxon>Psyllinae</taxon>
        <taxon>Cacopsylla</taxon>
    </lineage>
</organism>
<evidence type="ECO:0000313" key="1">
    <source>
        <dbReference type="EMBL" id="CAG6773264.1"/>
    </source>
</evidence>
<dbReference type="EMBL" id="HBUF01590686">
    <property type="protein sequence ID" value="CAG6773265.1"/>
    <property type="molecule type" value="Transcribed_RNA"/>
</dbReference>
<reference evidence="1" key="1">
    <citation type="submission" date="2021-05" db="EMBL/GenBank/DDBJ databases">
        <authorList>
            <person name="Alioto T."/>
            <person name="Alioto T."/>
            <person name="Gomez Garrido J."/>
        </authorList>
    </citation>
    <scope>NUCLEOTIDE SEQUENCE</scope>
</reference>
<dbReference type="EMBL" id="HBUF01590687">
    <property type="protein sequence ID" value="CAG6773267.1"/>
    <property type="molecule type" value="Transcribed_RNA"/>
</dbReference>
<sequence>MIGGGLPPDLQVCTQTGGTIRRDVQVLMPHYFTSHDITIVGKTHCVLCQVDLAPMSIIKVPVQIFLLVKGLAAEATSPLGGSVLMFGLLLWVKYITGGVERTFQR</sequence>
<dbReference type="AlphaFoldDB" id="A0A8D9F1V8"/>
<accession>A0A8D9F1V8</accession>
<dbReference type="EMBL" id="HBUF01590685">
    <property type="protein sequence ID" value="CAG6773264.1"/>
    <property type="molecule type" value="Transcribed_RNA"/>
</dbReference>
<protein>
    <submittedName>
        <fullName evidence="1">Uncharacterized protein</fullName>
    </submittedName>
</protein>
<name>A0A8D9F1V8_9HEMI</name>